<accession>A0A1G5KFC7</accession>
<name>A0A1G5KFC7_9HYPH</name>
<evidence type="ECO:0000313" key="6">
    <source>
        <dbReference type="EMBL" id="SCY99104.1"/>
    </source>
</evidence>
<dbReference type="InterPro" id="IPR027417">
    <property type="entry name" value="P-loop_NTPase"/>
</dbReference>
<feature type="domain" description="ABC transporter" evidence="5">
    <location>
        <begin position="326"/>
        <end position="545"/>
    </location>
</feature>
<dbReference type="CDD" id="cd03225">
    <property type="entry name" value="ABC_cobalt_CbiO_domain1"/>
    <property type="match status" value="2"/>
</dbReference>
<dbReference type="STRING" id="549386.SAMN02927923_03278"/>
<dbReference type="GO" id="GO:0005524">
    <property type="term" value="F:ATP binding"/>
    <property type="evidence" value="ECO:0007669"/>
    <property type="project" value="UniProtKB-KW"/>
</dbReference>
<dbReference type="PANTHER" id="PTHR43553:SF24">
    <property type="entry name" value="ENERGY-COUPLING FACTOR TRANSPORTER ATP-BINDING PROTEIN ECFA1"/>
    <property type="match status" value="1"/>
</dbReference>
<evidence type="ECO:0000256" key="1">
    <source>
        <dbReference type="ARBA" id="ARBA00005417"/>
    </source>
</evidence>
<dbReference type="InterPro" id="IPR003593">
    <property type="entry name" value="AAA+_ATPase"/>
</dbReference>
<keyword evidence="3" id="KW-0547">Nucleotide-binding</keyword>
<keyword evidence="2" id="KW-0813">Transport</keyword>
<dbReference type="GO" id="GO:0016887">
    <property type="term" value="F:ATP hydrolysis activity"/>
    <property type="evidence" value="ECO:0007669"/>
    <property type="project" value="InterPro"/>
</dbReference>
<dbReference type="InterPro" id="IPR003439">
    <property type="entry name" value="ABC_transporter-like_ATP-bd"/>
</dbReference>
<reference evidence="6 7" key="1">
    <citation type="submission" date="2016-10" db="EMBL/GenBank/DDBJ databases">
        <authorList>
            <person name="de Groot N.N."/>
        </authorList>
    </citation>
    <scope>NUCLEOTIDE SEQUENCE [LARGE SCALE GENOMIC DNA]</scope>
    <source>
        <strain evidence="6 7">CGMCC 1.7666</strain>
    </source>
</reference>
<evidence type="ECO:0000259" key="5">
    <source>
        <dbReference type="PROSITE" id="PS50893"/>
    </source>
</evidence>
<dbReference type="Gene3D" id="3.40.50.300">
    <property type="entry name" value="P-loop containing nucleotide triphosphate hydrolases"/>
    <property type="match status" value="2"/>
</dbReference>
<dbReference type="PANTHER" id="PTHR43553">
    <property type="entry name" value="HEAVY METAL TRANSPORTER"/>
    <property type="match status" value="1"/>
</dbReference>
<dbReference type="InterPro" id="IPR017871">
    <property type="entry name" value="ABC_transporter-like_CS"/>
</dbReference>
<dbReference type="GO" id="GO:0043190">
    <property type="term" value="C:ATP-binding cassette (ABC) transporter complex"/>
    <property type="evidence" value="ECO:0007669"/>
    <property type="project" value="TreeGrafter"/>
</dbReference>
<keyword evidence="7" id="KW-1185">Reference proteome</keyword>
<evidence type="ECO:0000256" key="4">
    <source>
        <dbReference type="ARBA" id="ARBA00022840"/>
    </source>
</evidence>
<dbReference type="GO" id="GO:0042626">
    <property type="term" value="F:ATPase-coupled transmembrane transporter activity"/>
    <property type="evidence" value="ECO:0007669"/>
    <property type="project" value="TreeGrafter"/>
</dbReference>
<evidence type="ECO:0000256" key="2">
    <source>
        <dbReference type="ARBA" id="ARBA00022448"/>
    </source>
</evidence>
<dbReference type="Pfam" id="PF00005">
    <property type="entry name" value="ABC_tran"/>
    <property type="match status" value="2"/>
</dbReference>
<dbReference type="AlphaFoldDB" id="A0A1G5KFC7"/>
<dbReference type="PROSITE" id="PS50893">
    <property type="entry name" value="ABC_TRANSPORTER_2"/>
    <property type="match status" value="2"/>
</dbReference>
<dbReference type="InterPro" id="IPR050095">
    <property type="entry name" value="ECF_ABC_transporter_ATP-bd"/>
</dbReference>
<comment type="similarity">
    <text evidence="1">Belongs to the ABC transporter superfamily.</text>
</comment>
<dbReference type="Proteomes" id="UP000199569">
    <property type="component" value="Unassembled WGS sequence"/>
</dbReference>
<evidence type="ECO:0000256" key="3">
    <source>
        <dbReference type="ARBA" id="ARBA00022741"/>
    </source>
</evidence>
<evidence type="ECO:0000313" key="7">
    <source>
        <dbReference type="Proteomes" id="UP000199569"/>
    </source>
</evidence>
<gene>
    <name evidence="6" type="ORF">SAMN02927923_03278</name>
</gene>
<sequence length="562" mass="59975">MRSDPQSPRAGFAAEWHEVTVQYPFAKRQAVGPVSLGIRQGERVLLLGPSGSGKSTLLLTLTGLVPHSIPATVNGDVRLFGANVGTRQPWAWAAQVAQYFQDADQTLCGMRVEDEIAFALENRALPPARIAERVKEAMERVGVPESWCSRPTSTLSGGERQLVALAATLVQDAFLFIADEPTAHLAPQAADRLHALLTEHDPSRGVLIVDHRLDGLIQQIDRMVVLGENGTIIAEGPPRTIFRAKRDLLASEGIWHPVASDLDARLVAAGLAPRVAPLSVEEALAHLDPRTAPRGHVEKALPAVEAFVAEYAMQGVQTAPDAPVLARLVNADCAPFLGPTILRSIDLAVHEGEILGVLGANGAGKSTLGLCLAGLLPLKAGKRIGAPGGYAFQRPENQFTAGTVRDEILDALPKSMAAKAKAERVAAALLAWGLSGLESRHPFELSQGQKRRLALASLTVSDHWPLLVLDEPTAGLDMHGVSMLISEILALQERGQTVAVITHDMDFALRLCTRSIIVGEGGILADGPTQDLMRDTALLRRAGLAEPSCAKALQWLQRAVSC</sequence>
<proteinExistence type="inferred from homology"/>
<dbReference type="InterPro" id="IPR015856">
    <property type="entry name" value="ABC_transpr_CbiO/EcfA_su"/>
</dbReference>
<dbReference type="OrthoDB" id="9782163at2"/>
<organism evidence="6 7">
    <name type="scientific">Microvirga guangxiensis</name>
    <dbReference type="NCBI Taxonomy" id="549386"/>
    <lineage>
        <taxon>Bacteria</taxon>
        <taxon>Pseudomonadati</taxon>
        <taxon>Pseudomonadota</taxon>
        <taxon>Alphaproteobacteria</taxon>
        <taxon>Hyphomicrobiales</taxon>
        <taxon>Methylobacteriaceae</taxon>
        <taxon>Microvirga</taxon>
    </lineage>
</organism>
<dbReference type="EMBL" id="FMVJ01000009">
    <property type="protein sequence ID" value="SCY99104.1"/>
    <property type="molecule type" value="Genomic_DNA"/>
</dbReference>
<protein>
    <submittedName>
        <fullName evidence="6">Energy-coupling factor transport system ATP-binding protein</fullName>
    </submittedName>
</protein>
<keyword evidence="4 6" id="KW-0067">ATP-binding</keyword>
<dbReference type="PROSITE" id="PS00211">
    <property type="entry name" value="ABC_TRANSPORTER_1"/>
    <property type="match status" value="2"/>
</dbReference>
<feature type="domain" description="ABC transporter" evidence="5">
    <location>
        <begin position="14"/>
        <end position="254"/>
    </location>
</feature>
<dbReference type="SMART" id="SM00382">
    <property type="entry name" value="AAA"/>
    <property type="match status" value="2"/>
</dbReference>
<dbReference type="SUPFAM" id="SSF52540">
    <property type="entry name" value="P-loop containing nucleoside triphosphate hydrolases"/>
    <property type="match status" value="2"/>
</dbReference>